<gene>
    <name evidence="2" type="primary">LSK1_1</name>
    <name evidence="2" type="ORF">LTR16_005829</name>
</gene>
<keyword evidence="2" id="KW-0418">Kinase</keyword>
<comment type="caution">
    <text evidence="2">The sequence shown here is derived from an EMBL/GenBank/DDBJ whole genome shotgun (WGS) entry which is preliminary data.</text>
</comment>
<reference evidence="2 3" key="1">
    <citation type="submission" date="2023-08" db="EMBL/GenBank/DDBJ databases">
        <title>Black Yeasts Isolated from many extreme environments.</title>
        <authorList>
            <person name="Coleine C."/>
            <person name="Stajich J.E."/>
            <person name="Selbmann L."/>
        </authorList>
    </citation>
    <scope>NUCLEOTIDE SEQUENCE [LARGE SCALE GENOMIC DNA]</scope>
    <source>
        <strain evidence="2 3">CCFEE 536</strain>
    </source>
</reference>
<evidence type="ECO:0000313" key="2">
    <source>
        <dbReference type="EMBL" id="KAK5282425.1"/>
    </source>
</evidence>
<evidence type="ECO:0000313" key="3">
    <source>
        <dbReference type="Proteomes" id="UP001357485"/>
    </source>
</evidence>
<protein>
    <submittedName>
        <fullName evidence="2">Serine/threonine protein kinase, CMGC, CDC2/CDK subfamily</fullName>
        <ecNumber evidence="2">2.7.11.2</ecNumber>
    </submittedName>
</protein>
<sequence>EPQPARAIELAELEGDWHEFESKALRKERDRVDREARRAARGEAEKRKTDGAPVEGERETKRARGEAEGAETEAQTLVEDAQLQE</sequence>
<keyword evidence="2" id="KW-0808">Transferase</keyword>
<dbReference type="GO" id="GO:0004740">
    <property type="term" value="F:pyruvate dehydrogenase (acetyl-transferring) kinase activity"/>
    <property type="evidence" value="ECO:0007669"/>
    <property type="project" value="UniProtKB-EC"/>
</dbReference>
<feature type="compositionally biased region" description="Basic and acidic residues" evidence="1">
    <location>
        <begin position="25"/>
        <end position="67"/>
    </location>
</feature>
<organism evidence="2 3">
    <name type="scientific">Cryomyces antarcticus</name>
    <dbReference type="NCBI Taxonomy" id="329879"/>
    <lineage>
        <taxon>Eukaryota</taxon>
        <taxon>Fungi</taxon>
        <taxon>Dikarya</taxon>
        <taxon>Ascomycota</taxon>
        <taxon>Pezizomycotina</taxon>
        <taxon>Dothideomycetes</taxon>
        <taxon>Dothideomycetes incertae sedis</taxon>
        <taxon>Cryomyces</taxon>
    </lineage>
</organism>
<keyword evidence="3" id="KW-1185">Reference proteome</keyword>
<feature type="region of interest" description="Disordered" evidence="1">
    <location>
        <begin position="25"/>
        <end position="85"/>
    </location>
</feature>
<feature type="non-terminal residue" evidence="2">
    <location>
        <position position="1"/>
    </location>
</feature>
<dbReference type="EC" id="2.7.11.2" evidence="2"/>
<keyword evidence="2" id="KW-0723">Serine/threonine-protein kinase</keyword>
<dbReference type="Proteomes" id="UP001357485">
    <property type="component" value="Unassembled WGS sequence"/>
</dbReference>
<name>A0ABR0M5H3_9PEZI</name>
<dbReference type="EMBL" id="JAVRRA010000995">
    <property type="protein sequence ID" value="KAK5282425.1"/>
    <property type="molecule type" value="Genomic_DNA"/>
</dbReference>
<evidence type="ECO:0000256" key="1">
    <source>
        <dbReference type="SAM" id="MobiDB-lite"/>
    </source>
</evidence>
<proteinExistence type="predicted"/>
<accession>A0ABR0M5H3</accession>